<keyword evidence="8" id="KW-0378">Hydrolase</keyword>
<evidence type="ECO:0000256" key="7">
    <source>
        <dbReference type="ARBA" id="ARBA00022771"/>
    </source>
</evidence>
<keyword evidence="14" id="KW-1185">Reference proteome</keyword>
<keyword evidence="10" id="KW-0862">Zinc</keyword>
<dbReference type="InterPro" id="IPR045055">
    <property type="entry name" value="DNA2/NAM7-like"/>
</dbReference>
<keyword evidence="7" id="KW-0863">Zinc-finger</keyword>
<keyword evidence="11" id="KW-0067">ATP-binding</keyword>
<dbReference type="Pfam" id="PF13086">
    <property type="entry name" value="AAA_11"/>
    <property type="match status" value="2"/>
</dbReference>
<dbReference type="Pfam" id="PF13087">
    <property type="entry name" value="AAA_12"/>
    <property type="match status" value="1"/>
</dbReference>
<evidence type="ECO:0000256" key="2">
    <source>
        <dbReference type="ARBA" id="ARBA00007913"/>
    </source>
</evidence>
<protein>
    <recommendedName>
        <fullName evidence="3">DNA helicase</fullName>
        <ecNumber evidence="3">3.6.4.12</ecNumber>
    </recommendedName>
</protein>
<evidence type="ECO:0000259" key="13">
    <source>
        <dbReference type="Pfam" id="PF13087"/>
    </source>
</evidence>
<name>A0A914EN90_9BILA</name>
<keyword evidence="9" id="KW-0347">Helicase</keyword>
<evidence type="ECO:0000313" key="14">
    <source>
        <dbReference type="Proteomes" id="UP000887540"/>
    </source>
</evidence>
<evidence type="ECO:0000313" key="15">
    <source>
        <dbReference type="WBParaSite" id="ACRNAN_scaffold970.g24560.t1"/>
    </source>
</evidence>
<dbReference type="InterPro" id="IPR041677">
    <property type="entry name" value="DNA2/NAM7_AAA_11"/>
</dbReference>
<comment type="subcellular location">
    <subcellularLocation>
        <location evidence="1">Cytoplasm</location>
    </subcellularLocation>
</comment>
<dbReference type="GO" id="GO:0003678">
    <property type="term" value="F:DNA helicase activity"/>
    <property type="evidence" value="ECO:0007669"/>
    <property type="project" value="UniProtKB-EC"/>
</dbReference>
<dbReference type="GO" id="GO:0003724">
    <property type="term" value="F:RNA helicase activity"/>
    <property type="evidence" value="ECO:0007669"/>
    <property type="project" value="TreeGrafter"/>
</dbReference>
<evidence type="ECO:0000256" key="3">
    <source>
        <dbReference type="ARBA" id="ARBA00012551"/>
    </source>
</evidence>
<dbReference type="FunFam" id="3.40.50.300:FF:000097">
    <property type="entry name" value="Regulator of nonsense transcripts 1"/>
    <property type="match status" value="1"/>
</dbReference>
<dbReference type="Proteomes" id="UP000887540">
    <property type="component" value="Unplaced"/>
</dbReference>
<dbReference type="AlphaFoldDB" id="A0A914EN90"/>
<dbReference type="CDD" id="cd18808">
    <property type="entry name" value="SF1_C_Upf1"/>
    <property type="match status" value="1"/>
</dbReference>
<dbReference type="PANTHER" id="PTHR10887:SF364">
    <property type="entry name" value="REGULATOR OF NONSENSE TRANSCRIPTS 1"/>
    <property type="match status" value="1"/>
</dbReference>
<evidence type="ECO:0000256" key="1">
    <source>
        <dbReference type="ARBA" id="ARBA00004496"/>
    </source>
</evidence>
<feature type="domain" description="DNA2/NAM7 helicase helicase" evidence="12">
    <location>
        <begin position="232"/>
        <end position="306"/>
    </location>
</feature>
<proteinExistence type="inferred from homology"/>
<evidence type="ECO:0000256" key="6">
    <source>
        <dbReference type="ARBA" id="ARBA00022741"/>
    </source>
</evidence>
<keyword evidence="6" id="KW-0547">Nucleotide-binding</keyword>
<feature type="domain" description="DNA2/NAM7 helicase helicase" evidence="12">
    <location>
        <begin position="313"/>
        <end position="416"/>
    </location>
</feature>
<dbReference type="PANTHER" id="PTHR10887">
    <property type="entry name" value="DNA2/NAM7 HELICASE FAMILY"/>
    <property type="match status" value="1"/>
</dbReference>
<keyword evidence="4" id="KW-0963">Cytoplasm</keyword>
<evidence type="ECO:0000256" key="5">
    <source>
        <dbReference type="ARBA" id="ARBA00022723"/>
    </source>
</evidence>
<reference evidence="15" key="1">
    <citation type="submission" date="2022-11" db="UniProtKB">
        <authorList>
            <consortium name="WormBaseParasite"/>
        </authorList>
    </citation>
    <scope>IDENTIFICATION</scope>
</reference>
<feature type="domain" description="DNA2/NAM7 helicase-like C-terminal" evidence="13">
    <location>
        <begin position="424"/>
        <end position="628"/>
    </location>
</feature>
<dbReference type="GO" id="GO:0000184">
    <property type="term" value="P:nuclear-transcribed mRNA catabolic process, nonsense-mediated decay"/>
    <property type="evidence" value="ECO:0007669"/>
    <property type="project" value="TreeGrafter"/>
</dbReference>
<evidence type="ECO:0000259" key="12">
    <source>
        <dbReference type="Pfam" id="PF13086"/>
    </source>
</evidence>
<dbReference type="InterPro" id="IPR047187">
    <property type="entry name" value="SF1_C_Upf1"/>
</dbReference>
<comment type="similarity">
    <text evidence="2">Belongs to the DNA2/NAM7 helicase family.</text>
</comment>
<dbReference type="SUPFAM" id="SSF52540">
    <property type="entry name" value="P-loop containing nucleoside triphosphate hydrolases"/>
    <property type="match status" value="1"/>
</dbReference>
<evidence type="ECO:0000256" key="10">
    <source>
        <dbReference type="ARBA" id="ARBA00022833"/>
    </source>
</evidence>
<dbReference type="InterPro" id="IPR027417">
    <property type="entry name" value="P-loop_NTPase"/>
</dbReference>
<evidence type="ECO:0000256" key="8">
    <source>
        <dbReference type="ARBA" id="ARBA00022801"/>
    </source>
</evidence>
<dbReference type="GO" id="GO:0008270">
    <property type="term" value="F:zinc ion binding"/>
    <property type="evidence" value="ECO:0007669"/>
    <property type="project" value="UniProtKB-KW"/>
</dbReference>
<evidence type="ECO:0000256" key="4">
    <source>
        <dbReference type="ARBA" id="ARBA00022490"/>
    </source>
</evidence>
<dbReference type="GO" id="GO:0005524">
    <property type="term" value="F:ATP binding"/>
    <property type="evidence" value="ECO:0007669"/>
    <property type="project" value="UniProtKB-KW"/>
</dbReference>
<evidence type="ECO:0000256" key="11">
    <source>
        <dbReference type="ARBA" id="ARBA00022840"/>
    </source>
</evidence>
<sequence>MKRTLASEKPTPCFTTVETNPLSWMPSSATANKENDPENVKLQYEDGFEYNRIYSTLVDLEEKFIKVQLEKYKKTVEKVLWEVGDRKIATFSWTGFVDENLRLMNIGDNLILTPEIFVGHKTIKGYRGRIVSMPDRYNDDLVLEMETMPPLREQEMSFVSELDYDSTSFDRLRDALKIFSENKKRQKFMKQDIYEILLGKGKPSEIANKMTTPSDIDVSGLPKLNFSQTNAGPPGTGKTLTAATVVYHIVNQTKGRVLVCAPSNIAVDNLAEKIASTGLKVVRVSAHGRDLKYCTVSSLELQNKIKGRVPFLDQLMEEKQRLGRLKNRDQMLLKKIKFSLEMKILSEANVICCTCSTAASEQIGMLKPWDDQKFQCVLIDESTQAMEPETLVPIMKGTQKVVLIGDHKQLGPTIMSPEAVNFGLSKSLFERLVEAGHEYFQLEEQYRMHPAISSFPRKVFYDGLLQDGITHEHRKWLNVEWNFPVPKIPIMFWNVNGKEEQYPGGTSYFNRVEAENIARLVKILLDAGVSPGQLGIITPYEAQRANIVHLLMQRGIFNRIDEESNLFDNNGRIEIANVDSFQGREKDITIISSVRSNKNGDIGFLNDERRLNVTLTRAKYGLIIVGNAPTLSRNITWRSLLNMYQEQNCLVEGTLNSLKPLKTSLFKASQLMKEGKIRSVDEIEEEESNEENQVILNDEMSKKYDAEVVKQYAKMRKELQLAEENWTKSDREVEWKTIYRDILEKHGKRFGNARIRF</sequence>
<dbReference type="Gene3D" id="3.40.50.300">
    <property type="entry name" value="P-loop containing nucleotide triphosphate hydrolases"/>
    <property type="match status" value="2"/>
</dbReference>
<dbReference type="GO" id="GO:0016787">
    <property type="term" value="F:hydrolase activity"/>
    <property type="evidence" value="ECO:0007669"/>
    <property type="project" value="UniProtKB-KW"/>
</dbReference>
<dbReference type="EC" id="3.6.4.12" evidence="3"/>
<keyword evidence="5" id="KW-0479">Metal-binding</keyword>
<organism evidence="14 15">
    <name type="scientific">Acrobeloides nanus</name>
    <dbReference type="NCBI Taxonomy" id="290746"/>
    <lineage>
        <taxon>Eukaryota</taxon>
        <taxon>Metazoa</taxon>
        <taxon>Ecdysozoa</taxon>
        <taxon>Nematoda</taxon>
        <taxon>Chromadorea</taxon>
        <taxon>Rhabditida</taxon>
        <taxon>Tylenchina</taxon>
        <taxon>Cephalobomorpha</taxon>
        <taxon>Cephaloboidea</taxon>
        <taxon>Cephalobidae</taxon>
        <taxon>Acrobeloides</taxon>
    </lineage>
</organism>
<dbReference type="WBParaSite" id="ACRNAN_scaffold970.g24560.t1">
    <property type="protein sequence ID" value="ACRNAN_scaffold970.g24560.t1"/>
    <property type="gene ID" value="ACRNAN_scaffold970.g24560"/>
</dbReference>
<dbReference type="InterPro" id="IPR041679">
    <property type="entry name" value="DNA2/NAM7-like_C"/>
</dbReference>
<evidence type="ECO:0000256" key="9">
    <source>
        <dbReference type="ARBA" id="ARBA00022806"/>
    </source>
</evidence>
<dbReference type="GO" id="GO:0005737">
    <property type="term" value="C:cytoplasm"/>
    <property type="evidence" value="ECO:0007669"/>
    <property type="project" value="UniProtKB-SubCell"/>
</dbReference>
<accession>A0A914EN90</accession>